<organism evidence="2">
    <name type="scientific">bioreactor metagenome</name>
    <dbReference type="NCBI Taxonomy" id="1076179"/>
    <lineage>
        <taxon>unclassified sequences</taxon>
        <taxon>metagenomes</taxon>
        <taxon>ecological metagenomes</taxon>
    </lineage>
</organism>
<dbReference type="AlphaFoldDB" id="A0A644YFV0"/>
<sequence length="131" mass="14256">MSHKIRYRLLLLNARLLRNMIAVIGLAGFLAACSGGDKKENQVNQDSLNKVKEQQRLDSIAKVKDDSIAQVRADSISKAREDSINKAKGQNSSSTVTGVPVLNGNKPITKYGVPIDYNEITPTKYGSPSVN</sequence>
<dbReference type="EMBL" id="VSSQ01004822">
    <property type="protein sequence ID" value="MPM26771.1"/>
    <property type="molecule type" value="Genomic_DNA"/>
</dbReference>
<gene>
    <name evidence="2" type="ORF">SDC9_73276</name>
</gene>
<protein>
    <recommendedName>
        <fullName evidence="3">Lipoprotein</fullName>
    </recommendedName>
</protein>
<name>A0A644YFV0_9ZZZZ</name>
<proteinExistence type="predicted"/>
<feature type="region of interest" description="Disordered" evidence="1">
    <location>
        <begin position="80"/>
        <end position="100"/>
    </location>
</feature>
<evidence type="ECO:0000256" key="1">
    <source>
        <dbReference type="SAM" id="MobiDB-lite"/>
    </source>
</evidence>
<feature type="compositionally biased region" description="Polar residues" evidence="1">
    <location>
        <begin position="88"/>
        <end position="97"/>
    </location>
</feature>
<evidence type="ECO:0000313" key="2">
    <source>
        <dbReference type="EMBL" id="MPM26771.1"/>
    </source>
</evidence>
<evidence type="ECO:0008006" key="3">
    <source>
        <dbReference type="Google" id="ProtNLM"/>
    </source>
</evidence>
<reference evidence="2" key="1">
    <citation type="submission" date="2019-08" db="EMBL/GenBank/DDBJ databases">
        <authorList>
            <person name="Kucharzyk K."/>
            <person name="Murdoch R.W."/>
            <person name="Higgins S."/>
            <person name="Loffler F."/>
        </authorList>
    </citation>
    <scope>NUCLEOTIDE SEQUENCE</scope>
</reference>
<dbReference type="PROSITE" id="PS51257">
    <property type="entry name" value="PROKAR_LIPOPROTEIN"/>
    <property type="match status" value="1"/>
</dbReference>
<accession>A0A644YFV0</accession>
<comment type="caution">
    <text evidence="2">The sequence shown here is derived from an EMBL/GenBank/DDBJ whole genome shotgun (WGS) entry which is preliminary data.</text>
</comment>